<dbReference type="EMBL" id="PGCI01001118">
    <property type="protein sequence ID" value="PLW07617.1"/>
    <property type="molecule type" value="Genomic_DNA"/>
</dbReference>
<evidence type="ECO:0000313" key="2">
    <source>
        <dbReference type="EMBL" id="PLW50647.1"/>
    </source>
</evidence>
<protein>
    <submittedName>
        <fullName evidence="1">Uncharacterized protein</fullName>
    </submittedName>
</protein>
<evidence type="ECO:0000313" key="1">
    <source>
        <dbReference type="EMBL" id="PLW07617.1"/>
    </source>
</evidence>
<dbReference type="EMBL" id="PGCI01000009">
    <property type="protein sequence ID" value="PLW50647.1"/>
    <property type="molecule type" value="Genomic_DNA"/>
</dbReference>
<organism evidence="1 3">
    <name type="scientific">Puccinia coronata f. sp. avenae</name>
    <dbReference type="NCBI Taxonomy" id="200324"/>
    <lineage>
        <taxon>Eukaryota</taxon>
        <taxon>Fungi</taxon>
        <taxon>Dikarya</taxon>
        <taxon>Basidiomycota</taxon>
        <taxon>Pucciniomycotina</taxon>
        <taxon>Pucciniomycetes</taxon>
        <taxon>Pucciniales</taxon>
        <taxon>Pucciniaceae</taxon>
        <taxon>Puccinia</taxon>
    </lineage>
</organism>
<dbReference type="AlphaFoldDB" id="A0A2N5S2Z6"/>
<proteinExistence type="predicted"/>
<dbReference type="Proteomes" id="UP000235392">
    <property type="component" value="Unassembled WGS sequence"/>
</dbReference>
<gene>
    <name evidence="2" type="ORF">PCASD_00652</name>
    <name evidence="1" type="ORF">PCASD_22668</name>
</gene>
<name>A0A2N5S2Z6_9BASI</name>
<evidence type="ECO:0000313" key="3">
    <source>
        <dbReference type="Proteomes" id="UP000235392"/>
    </source>
</evidence>
<comment type="caution">
    <text evidence="1">The sequence shown here is derived from an EMBL/GenBank/DDBJ whole genome shotgun (WGS) entry which is preliminary data.</text>
</comment>
<accession>A0A2N5S2Z6</accession>
<sequence>MLQPNYLRSWVRQAVNSAPGRSRTKFIYLLAWLIDFQLPLTCSIRISGYRSPIIRELGIPSDRSDQVILGDRLLVEDSVCGENARTFGLDNQFESKKAAEWVVTLSSRGRTTAEYVIIFNYDDYDDCP</sequence>
<reference evidence="1 3" key="1">
    <citation type="submission" date="2017-11" db="EMBL/GenBank/DDBJ databases">
        <title>De novo assembly and phasing of dikaryotic genomes from two isolates of Puccinia coronata f. sp. avenae, the causal agent of oat crown rust.</title>
        <authorList>
            <person name="Miller M.E."/>
            <person name="Zhang Y."/>
            <person name="Omidvar V."/>
            <person name="Sperschneider J."/>
            <person name="Schwessinger B."/>
            <person name="Raley C."/>
            <person name="Palmer J.M."/>
            <person name="Garnica D."/>
            <person name="Upadhyaya N."/>
            <person name="Rathjen J."/>
            <person name="Taylor J.M."/>
            <person name="Park R.F."/>
            <person name="Dodds P.N."/>
            <person name="Hirsch C.D."/>
            <person name="Kianian S.F."/>
            <person name="Figueroa M."/>
        </authorList>
    </citation>
    <scope>NUCLEOTIDE SEQUENCE [LARGE SCALE GENOMIC DNA]</scope>
    <source>
        <strain evidence="1">12SD80</strain>
    </source>
</reference>